<sequence length="421" mass="46852">MLIISGIAVFTALGPLIVLMAHGYRYDFDDGNLVVTGTLVIKTEPRGATVELNDTKLNDTPVTKRFLTPDKYEVEITKNGYRTWRKRVNIYERQVTFLPSQNEKISLLLSEARALKTEDNVGDIFAFEDSIFFLNVPGTKIFQTSFDTSVSRVVASSTLALPEARFIDARFGGGGPEFILKSRENYWYVSGDIRYMLPSVTGHQFAGDAGTVLGINSKNDLLRIERTSVSVIANDVLAFKKNGEQIYYLTKLPAGQFALMRTVDGTRSDKVMDIPSFANGSIVLSTDNQVFLLLDRELYEVKDNLAGINSNVDSAYWDIHGHFLLYGNSHETWAYESLANIPNRLLLRSTVQTLSPFYHKGIAYAFLVEGNEIKAVEGDSSGQPNIYSLLTSEVLKKISLNEDGDVLAVLDGQSLKLVLIR</sequence>
<dbReference type="InterPro" id="IPR013229">
    <property type="entry name" value="PEGA"/>
</dbReference>
<evidence type="ECO:0000259" key="1">
    <source>
        <dbReference type="Pfam" id="PF08308"/>
    </source>
</evidence>
<accession>A0A1F5QCV5</accession>
<protein>
    <recommendedName>
        <fullName evidence="1">PEGA domain-containing protein</fullName>
    </recommendedName>
</protein>
<reference evidence="2 3" key="1">
    <citation type="journal article" date="2016" name="Nat. Commun.">
        <title>Thousands of microbial genomes shed light on interconnected biogeochemical processes in an aquifer system.</title>
        <authorList>
            <person name="Anantharaman K."/>
            <person name="Brown C.T."/>
            <person name="Hug L.A."/>
            <person name="Sharon I."/>
            <person name="Castelle C.J."/>
            <person name="Probst A.J."/>
            <person name="Thomas B.C."/>
            <person name="Singh A."/>
            <person name="Wilkins M.J."/>
            <person name="Karaoz U."/>
            <person name="Brodie E.L."/>
            <person name="Williams K.H."/>
            <person name="Hubbard S.S."/>
            <person name="Banfield J.F."/>
        </authorList>
    </citation>
    <scope>NUCLEOTIDE SEQUENCE [LARGE SCALE GENOMIC DNA]</scope>
</reference>
<dbReference type="AlphaFoldDB" id="A0A1F5QCV5"/>
<name>A0A1F5QCV5_9BACT</name>
<feature type="domain" description="PEGA" evidence="1">
    <location>
        <begin position="37"/>
        <end position="96"/>
    </location>
</feature>
<evidence type="ECO:0000313" key="2">
    <source>
        <dbReference type="EMBL" id="OGE99976.1"/>
    </source>
</evidence>
<gene>
    <name evidence="2" type="ORF">A3J05_02100</name>
</gene>
<dbReference type="Pfam" id="PF08308">
    <property type="entry name" value="PEGA"/>
    <property type="match status" value="1"/>
</dbReference>
<proteinExistence type="predicted"/>
<evidence type="ECO:0000313" key="3">
    <source>
        <dbReference type="Proteomes" id="UP000177235"/>
    </source>
</evidence>
<dbReference type="EMBL" id="MFFF01000005">
    <property type="protein sequence ID" value="OGE99976.1"/>
    <property type="molecule type" value="Genomic_DNA"/>
</dbReference>
<comment type="caution">
    <text evidence="2">The sequence shown here is derived from an EMBL/GenBank/DDBJ whole genome shotgun (WGS) entry which is preliminary data.</text>
</comment>
<dbReference type="Proteomes" id="UP000177235">
    <property type="component" value="Unassembled WGS sequence"/>
</dbReference>
<organism evidence="2 3">
    <name type="scientific">Candidatus Doudnabacteria bacterium RIFCSPLOWO2_02_FULL_48_13</name>
    <dbReference type="NCBI Taxonomy" id="1817845"/>
    <lineage>
        <taxon>Bacteria</taxon>
        <taxon>Candidatus Doudnaibacteriota</taxon>
    </lineage>
</organism>